<dbReference type="Pfam" id="PF15991">
    <property type="entry name" value="G_path_suppress"/>
    <property type="match status" value="1"/>
</dbReference>
<protein>
    <submittedName>
        <fullName evidence="2">G protein pathway suppressor 2</fullName>
    </submittedName>
</protein>
<dbReference type="Proteomes" id="UP000008144">
    <property type="component" value="Unassembled WGS sequence"/>
</dbReference>
<reference evidence="2" key="2">
    <citation type="submission" date="2025-08" db="UniProtKB">
        <authorList>
            <consortium name="Ensembl"/>
        </authorList>
    </citation>
    <scope>IDENTIFICATION</scope>
</reference>
<dbReference type="InParanoid" id="F6QA01"/>
<name>F6QA01_CIOIN</name>
<feature type="compositionally biased region" description="Polar residues" evidence="1">
    <location>
        <begin position="266"/>
        <end position="281"/>
    </location>
</feature>
<accession>A0A1W3JNH1</accession>
<feature type="compositionally biased region" description="Basic residues" evidence="1">
    <location>
        <begin position="314"/>
        <end position="323"/>
    </location>
</feature>
<dbReference type="RefSeq" id="XP_009861432.1">
    <property type="nucleotide sequence ID" value="XM_009863130.3"/>
</dbReference>
<dbReference type="PANTHER" id="PTHR22654">
    <property type="entry name" value="G PROTEIN PATHWAY SUPPRESSOR 2"/>
    <property type="match status" value="1"/>
</dbReference>
<dbReference type="PANTHER" id="PTHR22654:SF2">
    <property type="entry name" value="G PROTEIN PATHWAY SUPPRESSOR 2"/>
    <property type="match status" value="1"/>
</dbReference>
<proteinExistence type="predicted"/>
<sequence length="323" mass="37515">MMPVLVEREKINPVMQKALQFHILREREKRKQEAAEAEKDFERKAKEEEEKRKKIEEENSTLEEIKEQLVKLREKQESLRQEKHQLFWQFKRVLHEEGKRKERLREQSEMNSFASGHYPAHAMTMGPHHLLPQARYPTHPHQSPYTVPQNVQSISGSQVIQQGLKRPHSPTPPSSGMYQRQAQIHPTAQSKYEFAGHSSHSYISPARSGSHYSSTSTPPGRLHNPYQTPDRPVAHQTGKDTPTYLEETRPRIRMLPQNFLSHQLQTSPFTSSSHLIRSNSPGRYPKAETELQQLSYSPSTTPNHLKYPPPSHSNPRRMFQKPP</sequence>
<feature type="region of interest" description="Disordered" evidence="1">
    <location>
        <begin position="266"/>
        <end position="323"/>
    </location>
</feature>
<feature type="region of interest" description="Disordered" evidence="1">
    <location>
        <begin position="28"/>
        <end position="64"/>
    </location>
</feature>
<dbReference type="OrthoDB" id="10038194at2759"/>
<feature type="compositionally biased region" description="Polar residues" evidence="1">
    <location>
        <begin position="290"/>
        <end position="303"/>
    </location>
</feature>
<feature type="region of interest" description="Disordered" evidence="1">
    <location>
        <begin position="155"/>
        <end position="245"/>
    </location>
</feature>
<dbReference type="AlphaFoldDB" id="F6QA01"/>
<reference evidence="3" key="1">
    <citation type="journal article" date="2002" name="Science">
        <title>The draft genome of Ciona intestinalis: insights into chordate and vertebrate origins.</title>
        <authorList>
            <person name="Dehal P."/>
            <person name="Satou Y."/>
            <person name="Campbell R.K."/>
            <person name="Chapman J."/>
            <person name="Degnan B."/>
            <person name="De Tomaso A."/>
            <person name="Davidson B."/>
            <person name="Di Gregorio A."/>
            <person name="Gelpke M."/>
            <person name="Goodstein D.M."/>
            <person name="Harafuji N."/>
            <person name="Hastings K.E."/>
            <person name="Ho I."/>
            <person name="Hotta K."/>
            <person name="Huang W."/>
            <person name="Kawashima T."/>
            <person name="Lemaire P."/>
            <person name="Martinez D."/>
            <person name="Meinertzhagen I.A."/>
            <person name="Necula S."/>
            <person name="Nonaka M."/>
            <person name="Putnam N."/>
            <person name="Rash S."/>
            <person name="Saiga H."/>
            <person name="Satake M."/>
            <person name="Terry A."/>
            <person name="Yamada L."/>
            <person name="Wang H.G."/>
            <person name="Awazu S."/>
            <person name="Azumi K."/>
            <person name="Boore J."/>
            <person name="Branno M."/>
            <person name="Chin-Bow S."/>
            <person name="DeSantis R."/>
            <person name="Doyle S."/>
            <person name="Francino P."/>
            <person name="Keys D.N."/>
            <person name="Haga S."/>
            <person name="Hayashi H."/>
            <person name="Hino K."/>
            <person name="Imai K.S."/>
            <person name="Inaba K."/>
            <person name="Kano S."/>
            <person name="Kobayashi K."/>
            <person name="Kobayashi M."/>
            <person name="Lee B.I."/>
            <person name="Makabe K.W."/>
            <person name="Manohar C."/>
            <person name="Matassi G."/>
            <person name="Medina M."/>
            <person name="Mochizuki Y."/>
            <person name="Mount S."/>
            <person name="Morishita T."/>
            <person name="Miura S."/>
            <person name="Nakayama A."/>
            <person name="Nishizaka S."/>
            <person name="Nomoto H."/>
            <person name="Ohta F."/>
            <person name="Oishi K."/>
            <person name="Rigoutsos I."/>
            <person name="Sano M."/>
            <person name="Sasaki A."/>
            <person name="Sasakura Y."/>
            <person name="Shoguchi E."/>
            <person name="Shin-i T."/>
            <person name="Spagnuolo A."/>
            <person name="Stainier D."/>
            <person name="Suzuki M.M."/>
            <person name="Tassy O."/>
            <person name="Takatori N."/>
            <person name="Tokuoka M."/>
            <person name="Yagi K."/>
            <person name="Yoshizaki F."/>
            <person name="Wada S."/>
            <person name="Zhang C."/>
            <person name="Hyatt P.D."/>
            <person name="Larimer F."/>
            <person name="Detter C."/>
            <person name="Doggett N."/>
            <person name="Glavina T."/>
            <person name="Hawkins T."/>
            <person name="Richardson P."/>
            <person name="Lucas S."/>
            <person name="Kohara Y."/>
            <person name="Levine M."/>
            <person name="Satoh N."/>
            <person name="Rokhsar D.S."/>
        </authorList>
    </citation>
    <scope>NUCLEOTIDE SEQUENCE [LARGE SCALE GENOMIC DNA]</scope>
</reference>
<evidence type="ECO:0000313" key="2">
    <source>
        <dbReference type="Ensembl" id="ENSCINP00000006171.3"/>
    </source>
</evidence>
<feature type="compositionally biased region" description="Polar residues" evidence="1">
    <location>
        <begin position="174"/>
        <end position="190"/>
    </location>
</feature>
<keyword evidence="3" id="KW-1185">Reference proteome</keyword>
<organism evidence="2 3">
    <name type="scientific">Ciona intestinalis</name>
    <name type="common">Transparent sea squirt</name>
    <name type="synonym">Ascidia intestinalis</name>
    <dbReference type="NCBI Taxonomy" id="7719"/>
    <lineage>
        <taxon>Eukaryota</taxon>
        <taxon>Metazoa</taxon>
        <taxon>Chordata</taxon>
        <taxon>Tunicata</taxon>
        <taxon>Ascidiacea</taxon>
        <taxon>Phlebobranchia</taxon>
        <taxon>Cionidae</taxon>
        <taxon>Ciona</taxon>
    </lineage>
</organism>
<dbReference type="GeneID" id="100185651"/>
<gene>
    <name evidence="2" type="primary">LOC100185651</name>
</gene>
<dbReference type="HOGENOM" id="CLU_860400_0_0_1"/>
<dbReference type="GO" id="GO:0006357">
    <property type="term" value="P:regulation of transcription by RNA polymerase II"/>
    <property type="evidence" value="ECO:0000318"/>
    <property type="project" value="GO_Central"/>
</dbReference>
<dbReference type="GO" id="GO:0005667">
    <property type="term" value="C:transcription regulator complex"/>
    <property type="evidence" value="ECO:0000318"/>
    <property type="project" value="GO_Central"/>
</dbReference>
<dbReference type="Ensembl" id="ENSCINT00000006171.3">
    <property type="protein sequence ID" value="ENSCINP00000006171.3"/>
    <property type="gene ID" value="ENSCING00000003032.3"/>
</dbReference>
<dbReference type="InterPro" id="IPR026094">
    <property type="entry name" value="GPS2"/>
</dbReference>
<accession>F6QA01</accession>
<dbReference type="GeneTree" id="ENSGT00390000004049"/>
<dbReference type="GO" id="GO:0003712">
    <property type="term" value="F:transcription coregulator activity"/>
    <property type="evidence" value="ECO:0000318"/>
    <property type="project" value="GO_Central"/>
</dbReference>
<evidence type="ECO:0000256" key="1">
    <source>
        <dbReference type="SAM" id="MobiDB-lite"/>
    </source>
</evidence>
<dbReference type="OMA" id="FWQFKRV"/>
<evidence type="ECO:0000313" key="3">
    <source>
        <dbReference type="Proteomes" id="UP000008144"/>
    </source>
</evidence>
<reference evidence="2" key="3">
    <citation type="submission" date="2025-09" db="UniProtKB">
        <authorList>
            <consortium name="Ensembl"/>
        </authorList>
    </citation>
    <scope>IDENTIFICATION</scope>
</reference>